<comment type="caution">
    <text evidence="1">The sequence shown here is derived from an EMBL/GenBank/DDBJ whole genome shotgun (WGS) entry which is preliminary data.</text>
</comment>
<name>A0A0F9GV70_9ZZZZ</name>
<sequence length="84" mass="10010">MNNLEYIKLVIADAKAFWHIEDLDLDMKESRDLCNRRIETLLGNVSGTEEYQRKYIFESVGDWEDCIKYLNFLEKEYLPIDGKT</sequence>
<gene>
    <name evidence="1" type="ORF">LCGC14_2139320</name>
</gene>
<reference evidence="1" key="1">
    <citation type="journal article" date="2015" name="Nature">
        <title>Complex archaea that bridge the gap between prokaryotes and eukaryotes.</title>
        <authorList>
            <person name="Spang A."/>
            <person name="Saw J.H."/>
            <person name="Jorgensen S.L."/>
            <person name="Zaremba-Niedzwiedzka K."/>
            <person name="Martijn J."/>
            <person name="Lind A.E."/>
            <person name="van Eijk R."/>
            <person name="Schleper C."/>
            <person name="Guy L."/>
            <person name="Ettema T.J."/>
        </authorList>
    </citation>
    <scope>NUCLEOTIDE SEQUENCE</scope>
</reference>
<evidence type="ECO:0000313" key="1">
    <source>
        <dbReference type="EMBL" id="KKL67002.1"/>
    </source>
</evidence>
<accession>A0A0F9GV70</accession>
<dbReference type="AlphaFoldDB" id="A0A0F9GV70"/>
<organism evidence="1">
    <name type="scientific">marine sediment metagenome</name>
    <dbReference type="NCBI Taxonomy" id="412755"/>
    <lineage>
        <taxon>unclassified sequences</taxon>
        <taxon>metagenomes</taxon>
        <taxon>ecological metagenomes</taxon>
    </lineage>
</organism>
<protein>
    <submittedName>
        <fullName evidence="1">Uncharacterized protein</fullName>
    </submittedName>
</protein>
<dbReference type="EMBL" id="LAZR01027021">
    <property type="protein sequence ID" value="KKL67002.1"/>
    <property type="molecule type" value="Genomic_DNA"/>
</dbReference>
<proteinExistence type="predicted"/>